<evidence type="ECO:0000256" key="2">
    <source>
        <dbReference type="ARBA" id="ARBA00009287"/>
    </source>
</evidence>
<dbReference type="InterPro" id="IPR000187">
    <property type="entry name" value="CRF"/>
</dbReference>
<evidence type="ECO:0000256" key="5">
    <source>
        <dbReference type="ARBA" id="ARBA00022702"/>
    </source>
</evidence>
<dbReference type="GO" id="GO:0032811">
    <property type="term" value="P:negative regulation of epinephrine secretion"/>
    <property type="evidence" value="ECO:0007669"/>
    <property type="project" value="TreeGrafter"/>
</dbReference>
<dbReference type="SMART" id="SM00039">
    <property type="entry name" value="CRF"/>
    <property type="match status" value="1"/>
</dbReference>
<reference evidence="9" key="1">
    <citation type="submission" date="2021-06" db="EMBL/GenBank/DDBJ databases">
        <authorList>
            <consortium name="Wellcome Sanger Institute Data Sharing"/>
        </authorList>
    </citation>
    <scope>NUCLEOTIDE SEQUENCE [LARGE SCALE GENOMIC DNA]</scope>
</reference>
<protein>
    <recommendedName>
        <fullName evidence="8">Corticotropin-releasing factor domain-containing protein</fullName>
    </recommendedName>
</protein>
<reference evidence="9" key="3">
    <citation type="submission" date="2025-09" db="UniProtKB">
        <authorList>
            <consortium name="Ensembl"/>
        </authorList>
    </citation>
    <scope>IDENTIFICATION</scope>
</reference>
<evidence type="ECO:0000256" key="6">
    <source>
        <dbReference type="ARBA" id="ARBA00022729"/>
    </source>
</evidence>
<dbReference type="GO" id="GO:0070093">
    <property type="term" value="P:negative regulation of glucagon secretion"/>
    <property type="evidence" value="ECO:0007669"/>
    <property type="project" value="TreeGrafter"/>
</dbReference>
<evidence type="ECO:0000256" key="3">
    <source>
        <dbReference type="ARBA" id="ARBA00022525"/>
    </source>
</evidence>
<keyword evidence="10" id="KW-1185">Reference proteome</keyword>
<dbReference type="AlphaFoldDB" id="A0A8C4TQY5"/>
<reference evidence="9" key="2">
    <citation type="submission" date="2025-08" db="UniProtKB">
        <authorList>
            <consortium name="Ensembl"/>
        </authorList>
    </citation>
    <scope>IDENTIFICATION</scope>
</reference>
<sequence>YENVFLIIQAASEDLLDQELEPQEEEEEQQGAGDVCSAPASAVALQKLNSIEEERSKRREGKPNSLDLTFHLLREFLEMAKAEKMAQKALNNKKLLQSIGKK</sequence>
<dbReference type="Ensembl" id="ENSECRT00000034680.1">
    <property type="protein sequence ID" value="ENSECRP00000033946.1"/>
    <property type="gene ID" value="ENSECRG00000022950.1"/>
</dbReference>
<comment type="similarity">
    <text evidence="2">Belongs to the sauvagine/corticotropin-releasing factor/urotensin I family.</text>
</comment>
<dbReference type="InterPro" id="IPR003620">
    <property type="entry name" value="Urocortin_CRF"/>
</dbReference>
<comment type="subcellular location">
    <subcellularLocation>
        <location evidence="1">Secreted</location>
    </subcellularLocation>
</comment>
<dbReference type="Gene3D" id="6.10.250.1920">
    <property type="match status" value="1"/>
</dbReference>
<evidence type="ECO:0000256" key="1">
    <source>
        <dbReference type="ARBA" id="ARBA00004613"/>
    </source>
</evidence>
<evidence type="ECO:0000256" key="4">
    <source>
        <dbReference type="ARBA" id="ARBA00022685"/>
    </source>
</evidence>
<feature type="compositionally biased region" description="Acidic residues" evidence="7">
    <location>
        <begin position="16"/>
        <end position="29"/>
    </location>
</feature>
<dbReference type="GO" id="GO:0005615">
    <property type="term" value="C:extracellular space"/>
    <property type="evidence" value="ECO:0007669"/>
    <property type="project" value="TreeGrafter"/>
</dbReference>
<keyword evidence="3" id="KW-0964">Secreted</keyword>
<dbReference type="Pfam" id="PF00473">
    <property type="entry name" value="CRF"/>
    <property type="match status" value="1"/>
</dbReference>
<feature type="domain" description="Corticotropin-releasing factor" evidence="8">
    <location>
        <begin position="60"/>
        <end position="99"/>
    </location>
</feature>
<dbReference type="GeneTree" id="ENSGT00960000187367"/>
<name>A0A8C4TQY5_ERPCA</name>
<keyword evidence="4" id="KW-0165">Cleavage on pair of basic residues</keyword>
<dbReference type="PANTHER" id="PTHR15035">
    <property type="entry name" value="CORTICOLIBERIN/UROCORTIN"/>
    <property type="match status" value="1"/>
</dbReference>
<feature type="region of interest" description="Disordered" evidence="7">
    <location>
        <begin position="16"/>
        <end position="36"/>
    </location>
</feature>
<keyword evidence="6" id="KW-0732">Signal</keyword>
<organism evidence="9 10">
    <name type="scientific">Erpetoichthys calabaricus</name>
    <name type="common">Rope fish</name>
    <name type="synonym">Calamoichthys calabaricus</name>
    <dbReference type="NCBI Taxonomy" id="27687"/>
    <lineage>
        <taxon>Eukaryota</taxon>
        <taxon>Metazoa</taxon>
        <taxon>Chordata</taxon>
        <taxon>Craniata</taxon>
        <taxon>Vertebrata</taxon>
        <taxon>Euteleostomi</taxon>
        <taxon>Actinopterygii</taxon>
        <taxon>Polypteriformes</taxon>
        <taxon>Polypteridae</taxon>
        <taxon>Erpetoichthys</taxon>
    </lineage>
</organism>
<dbReference type="PANTHER" id="PTHR15035:SF9">
    <property type="entry name" value="CORTICOLIBERIN"/>
    <property type="match status" value="1"/>
</dbReference>
<dbReference type="GO" id="GO:0017045">
    <property type="term" value="F:corticotropin-releasing hormone activity"/>
    <property type="evidence" value="ECO:0007669"/>
    <property type="project" value="TreeGrafter"/>
</dbReference>
<accession>A0A8C4TQY5</accession>
<evidence type="ECO:0000256" key="7">
    <source>
        <dbReference type="SAM" id="MobiDB-lite"/>
    </source>
</evidence>
<evidence type="ECO:0000313" key="9">
    <source>
        <dbReference type="Ensembl" id="ENSECRP00000033946.1"/>
    </source>
</evidence>
<evidence type="ECO:0000313" key="10">
    <source>
        <dbReference type="Proteomes" id="UP000694620"/>
    </source>
</evidence>
<dbReference type="Proteomes" id="UP000694620">
    <property type="component" value="Chromosome 10"/>
</dbReference>
<evidence type="ECO:0000259" key="8">
    <source>
        <dbReference type="SMART" id="SM00039"/>
    </source>
</evidence>
<dbReference type="GO" id="GO:0051464">
    <property type="term" value="P:positive regulation of cortisol secretion"/>
    <property type="evidence" value="ECO:0007669"/>
    <property type="project" value="TreeGrafter"/>
</dbReference>
<proteinExistence type="inferred from homology"/>
<keyword evidence="5" id="KW-0372">Hormone</keyword>
<dbReference type="PRINTS" id="PR01612">
    <property type="entry name" value="CRFFAMILY"/>
</dbReference>